<organism evidence="1 2">
    <name type="scientific">Nonomuraea composti</name>
    <dbReference type="NCBI Taxonomy" id="2720023"/>
    <lineage>
        <taxon>Bacteria</taxon>
        <taxon>Bacillati</taxon>
        <taxon>Actinomycetota</taxon>
        <taxon>Actinomycetes</taxon>
        <taxon>Streptosporangiales</taxon>
        <taxon>Streptosporangiaceae</taxon>
        <taxon>Nonomuraea</taxon>
    </lineage>
</organism>
<dbReference type="EMBL" id="JAATEP010000118">
    <property type="protein sequence ID" value="NJP98867.1"/>
    <property type="molecule type" value="Genomic_DNA"/>
</dbReference>
<gene>
    <name evidence="1" type="ORF">HCN51_57225</name>
</gene>
<evidence type="ECO:0000313" key="1">
    <source>
        <dbReference type="EMBL" id="NJP98867.1"/>
    </source>
</evidence>
<protein>
    <submittedName>
        <fullName evidence="1">Uncharacterized protein</fullName>
    </submittedName>
</protein>
<sequence length="139" mass="15565">MSAERESHFRARLLDLMPRAADTVQADPYFALLDQVLLDHHISAIEADTLIALAVRLDLSRTDAIGLHHDLVPSIIKHHRFGRLRSDWISFCRRYGVDPILERDPAATTLRMARELRSLAAPTSAPAISRTYAQNSIAA</sequence>
<comment type="caution">
    <text evidence="1">The sequence shown here is derived from an EMBL/GenBank/DDBJ whole genome shotgun (WGS) entry which is preliminary data.</text>
</comment>
<reference evidence="1 2" key="1">
    <citation type="submission" date="2020-03" db="EMBL/GenBank/DDBJ databases">
        <title>WGS of actinomycetes isolated from Thailand.</title>
        <authorList>
            <person name="Thawai C."/>
        </authorList>
    </citation>
    <scope>NUCLEOTIDE SEQUENCE [LARGE SCALE GENOMIC DNA]</scope>
    <source>
        <strain evidence="1 2">FMUSA5-5</strain>
    </source>
</reference>
<keyword evidence="2" id="KW-1185">Reference proteome</keyword>
<evidence type="ECO:0000313" key="2">
    <source>
        <dbReference type="Proteomes" id="UP000696294"/>
    </source>
</evidence>
<dbReference type="Proteomes" id="UP000696294">
    <property type="component" value="Unassembled WGS sequence"/>
</dbReference>
<proteinExistence type="predicted"/>
<accession>A0ABX1BP97</accession>
<name>A0ABX1BP97_9ACTN</name>